<dbReference type="EMBL" id="RWKA01000006">
    <property type="protein sequence ID" value="TGB42697.1"/>
    <property type="molecule type" value="Genomic_DNA"/>
</dbReference>
<evidence type="ECO:0000313" key="2">
    <source>
        <dbReference type="EMBL" id="TGB42697.1"/>
    </source>
</evidence>
<keyword evidence="1" id="KW-0732">Signal</keyword>
<organism evidence="2 3">
    <name type="scientific">Mycolicibacterium peregrinum</name>
    <name type="common">Mycobacterium peregrinum</name>
    <dbReference type="NCBI Taxonomy" id="43304"/>
    <lineage>
        <taxon>Bacteria</taxon>
        <taxon>Bacillati</taxon>
        <taxon>Actinomycetota</taxon>
        <taxon>Actinomycetes</taxon>
        <taxon>Mycobacteriales</taxon>
        <taxon>Mycobacteriaceae</taxon>
        <taxon>Mycolicibacterium</taxon>
    </lineage>
</organism>
<sequence length="197" mass="21391">MQKWLAIGLAVALVWPAAACVADHSSDIEAIGQEVKALPGVSDTHLEHSESVGLGNSMKLGVTLDSSVTDEQARDVGRTFAAHFDGEELGEPVVDFTVHYPPSESVASFHFQVGNNLPTKGTADLDQRLEAWMRMVRTPTVQSVSMYQTESGSTKHELSITVQMRPGTPDDARELQRDYPVLAQGNWCIKPGYCPPA</sequence>
<feature type="signal peptide" evidence="1">
    <location>
        <begin position="1"/>
        <end position="21"/>
    </location>
</feature>
<dbReference type="RefSeq" id="WP_135362330.1">
    <property type="nucleotide sequence ID" value="NZ_JBLVUM010000002.1"/>
</dbReference>
<dbReference type="Proteomes" id="UP000297792">
    <property type="component" value="Unassembled WGS sequence"/>
</dbReference>
<gene>
    <name evidence="2" type="ORF">EJD98_12645</name>
</gene>
<protein>
    <submittedName>
        <fullName evidence="2">Uncharacterized protein</fullName>
    </submittedName>
</protein>
<proteinExistence type="predicted"/>
<reference evidence="2 3" key="1">
    <citation type="submission" date="2018-12" db="EMBL/GenBank/DDBJ databases">
        <title>Draft genome sequences of Mycolicibacterium peregrinum isolated from a pig with lymphadenitis and from soil on the same Japanese pig farm.</title>
        <authorList>
            <person name="Komatsu T."/>
            <person name="Ohya K."/>
            <person name="Sawai K."/>
            <person name="Odoi J.O."/>
            <person name="Otsu K."/>
            <person name="Ota A."/>
            <person name="Ito T."/>
            <person name="Kawai M."/>
            <person name="Maruyama F."/>
        </authorList>
    </citation>
    <scope>NUCLEOTIDE SEQUENCE [LARGE SCALE GENOMIC DNA]</scope>
    <source>
        <strain evidence="2 3">138</strain>
    </source>
</reference>
<evidence type="ECO:0000256" key="1">
    <source>
        <dbReference type="SAM" id="SignalP"/>
    </source>
</evidence>
<evidence type="ECO:0000313" key="3">
    <source>
        <dbReference type="Proteomes" id="UP000297792"/>
    </source>
</evidence>
<feature type="chain" id="PRO_5039160653" evidence="1">
    <location>
        <begin position="22"/>
        <end position="197"/>
    </location>
</feature>
<dbReference type="AlphaFoldDB" id="A0A4Z0HKM0"/>
<accession>A0A4Z0HKM0</accession>
<name>A0A4Z0HKM0_MYCPR</name>
<comment type="caution">
    <text evidence="2">The sequence shown here is derived from an EMBL/GenBank/DDBJ whole genome shotgun (WGS) entry which is preliminary data.</text>
</comment>
<keyword evidence="3" id="KW-1185">Reference proteome</keyword>